<gene>
    <name evidence="1" type="ORF">PAN31117_04647</name>
</gene>
<name>A0A5E5AI53_9BURK</name>
<dbReference type="EMBL" id="CABPSP010000016">
    <property type="protein sequence ID" value="VVE73194.1"/>
    <property type="molecule type" value="Genomic_DNA"/>
</dbReference>
<keyword evidence="2" id="KW-1185">Reference proteome</keyword>
<sequence>MFHSEPRVVTTCAIPEWGRWAQTPGLFAYLSDLSLDIKCSANLRSRDCPPPTLQHYYGARAESWVDAWYTTAPLPPP</sequence>
<evidence type="ECO:0000313" key="1">
    <source>
        <dbReference type="EMBL" id="VVE73194.1"/>
    </source>
</evidence>
<organism evidence="1 2">
    <name type="scientific">Pandoraea anapnoica</name>
    <dbReference type="NCBI Taxonomy" id="2508301"/>
    <lineage>
        <taxon>Bacteria</taxon>
        <taxon>Pseudomonadati</taxon>
        <taxon>Pseudomonadota</taxon>
        <taxon>Betaproteobacteria</taxon>
        <taxon>Burkholderiales</taxon>
        <taxon>Burkholderiaceae</taxon>
        <taxon>Pandoraea</taxon>
    </lineage>
</organism>
<evidence type="ECO:0000313" key="2">
    <source>
        <dbReference type="Proteomes" id="UP000383122"/>
    </source>
</evidence>
<proteinExistence type="predicted"/>
<dbReference type="Proteomes" id="UP000383122">
    <property type="component" value="Unassembled WGS sequence"/>
</dbReference>
<protein>
    <submittedName>
        <fullName evidence="1">Uncharacterized protein</fullName>
    </submittedName>
</protein>
<reference evidence="1 2" key="1">
    <citation type="submission" date="2019-08" db="EMBL/GenBank/DDBJ databases">
        <authorList>
            <person name="Peeters C."/>
        </authorList>
    </citation>
    <scope>NUCLEOTIDE SEQUENCE [LARGE SCALE GENOMIC DNA]</scope>
    <source>
        <strain evidence="1 2">LMG 31117</strain>
    </source>
</reference>
<accession>A0A5E5AI53</accession>
<dbReference type="AlphaFoldDB" id="A0A5E5AI53"/>